<dbReference type="EMBL" id="AWNI01000004">
    <property type="protein sequence ID" value="ETS64743.1"/>
    <property type="molecule type" value="Genomic_DNA"/>
</dbReference>
<dbReference type="Proteomes" id="UP000019462">
    <property type="component" value="Unassembled WGS sequence"/>
</dbReference>
<feature type="domain" description="RDRP core" evidence="3">
    <location>
        <begin position="397"/>
        <end position="1040"/>
    </location>
</feature>
<feature type="region of interest" description="Disordered" evidence="2">
    <location>
        <begin position="1"/>
        <end position="135"/>
    </location>
</feature>
<proteinExistence type="inferred from homology"/>
<comment type="similarity">
    <text evidence="1">Belongs to the RdRP family.</text>
</comment>
<evidence type="ECO:0000259" key="3">
    <source>
        <dbReference type="Pfam" id="PF05183"/>
    </source>
</evidence>
<feature type="compositionally biased region" description="Basic and acidic residues" evidence="2">
    <location>
        <begin position="1162"/>
        <end position="1177"/>
    </location>
</feature>
<name>W3VT17_MOEAP</name>
<dbReference type="InterPro" id="IPR057596">
    <property type="entry name" value="RDRP_core"/>
</dbReference>
<keyword evidence="1 4" id="KW-0696">RNA-directed RNA polymerase</keyword>
<feature type="compositionally biased region" description="Polar residues" evidence="2">
    <location>
        <begin position="98"/>
        <end position="110"/>
    </location>
</feature>
<comment type="caution">
    <text evidence="4">The sequence shown here is derived from an EMBL/GenBank/DDBJ whole genome shotgun (WGS) entry which is preliminary data.</text>
</comment>
<keyword evidence="1" id="KW-0694">RNA-binding</keyword>
<reference evidence="4 5" key="1">
    <citation type="journal article" date="2014" name="Genome Announc.">
        <title>Genome sequence of the basidiomycetous fungus Pseudozyma aphidis DSM70725, an efficient producer of biosurfactant mannosylerythritol lipids.</title>
        <authorList>
            <person name="Lorenz S."/>
            <person name="Guenther M."/>
            <person name="Grumaz C."/>
            <person name="Rupp S."/>
            <person name="Zibek S."/>
            <person name="Sohn K."/>
        </authorList>
    </citation>
    <scope>NUCLEOTIDE SEQUENCE [LARGE SCALE GENOMIC DNA]</scope>
    <source>
        <strain evidence="5">ATCC 32657 / CBS 517.83 / DSM 70725 / JCM 10318 / NBRC 10182 / NRRL Y-7954 / St-0401</strain>
    </source>
</reference>
<feature type="compositionally biased region" description="Polar residues" evidence="2">
    <location>
        <begin position="1"/>
        <end position="10"/>
    </location>
</feature>
<evidence type="ECO:0000313" key="4">
    <source>
        <dbReference type="EMBL" id="ETS64743.1"/>
    </source>
</evidence>
<keyword evidence="5" id="KW-1185">Reference proteome</keyword>
<dbReference type="Pfam" id="PF05183">
    <property type="entry name" value="RdRP"/>
    <property type="match status" value="1"/>
</dbReference>
<evidence type="ECO:0000256" key="1">
    <source>
        <dbReference type="RuleBase" id="RU363098"/>
    </source>
</evidence>
<dbReference type="OrthoDB" id="10055769at2759"/>
<dbReference type="PANTHER" id="PTHR23079:SF14">
    <property type="entry name" value="RNA-DEPENDENT RNA POLYMERASE"/>
    <property type="match status" value="1"/>
</dbReference>
<accession>W3VT17</accession>
<comment type="catalytic activity">
    <reaction evidence="1">
        <text>RNA(n) + a ribonucleoside 5'-triphosphate = RNA(n+1) + diphosphate</text>
        <dbReference type="Rhea" id="RHEA:21248"/>
        <dbReference type="Rhea" id="RHEA-COMP:14527"/>
        <dbReference type="Rhea" id="RHEA-COMP:17342"/>
        <dbReference type="ChEBI" id="CHEBI:33019"/>
        <dbReference type="ChEBI" id="CHEBI:61557"/>
        <dbReference type="ChEBI" id="CHEBI:140395"/>
        <dbReference type="EC" id="2.7.7.48"/>
    </reaction>
</comment>
<sequence>MTNAVQQQSPDQHHRFQYTDASPSKRTAVDQPKTRHHKSRKSSLSSLDAPTSPPRPTSSKHSTQPKTPSVVDIPSMSSSGSDTDSYKDMLILEDWDATPTSSQSTGNSPLSPRLATVPAECAPPVSPSEKDVPDAQRQAPLWALFREDFDESGAPDRIYLPLARSEQQIARAKAPDPPRSAVEPAKVAVEPSKGALIRSIPSAPGPSATFSSEEPSFAAKAEPKAVSHPRQHLGKPPLPPFNVVDGKMRIKIMQKQKDGRPGVPWGVQFFLASLASFGLLGFEELDITAGINTIRAETNLAAICALYHAANQRILWQSEKDEVPFLARQATKRELQLAQEQDREAEMLSVSRLDGVLGPPGEDMRTFGGRVIFHGRISCTNNPEGTKAGKKATHLNFKVQLLPPKLGGSCRFARRFGSENILRLTMDRSLAREARRFPLHPKTREKHQEISDFFGRTLQILGRRFRPFICKDDIIFYLCIGSPDSSSAQPEFDCVWDFVDHHAPFAANGSSQLGKFIQRIQLGLSTSVPASTIDTITYVSDLCGDPRPVTGEQVIMTDGAATMSLAVARDVAQRLSLTSVPSAIQARVAGAKGVWYLDPNAQSWLPGEEPKRWIHIRKSQNKIEYPRDEPRDLSQQVLDLLTASRTTSPSSLSKQIILVLHSNGVPTETFAALQQAELRAITDSISNWEGPDLLVSKALAKVVDDLCQVEKLRAKRSTEAAEHRAQGMGLSDSTQMDTVGDDRDFFFEKGRHIWNGMPLSRPERAHDMLKIGFHPRSCSYLAGFLVEIADTAMKKVTQRFAVSIARSAEAMVIPDPTGTLEEGEIQFRFSGDSICDPDSRLALHHVPEGDVLVTRHPCLLPTDIRKVRAVVRPELSRFQDVVVFSTKGHTPLASLLSGGDYDGDLIRVFWEPRLVDPFKNADIKFAECPFEMNKVFNRSEETVSEFVAQNNDKNKEERDRALVERLVAGAFDPQVRGLYGVMHLYAAWQFGIESEQAVDLAHKFCQCMDGSKTGLTIKAEVRIADSKKYFGKLPAWAYDAEDPGDRHDWFADEDCTPIGAVKNSQQLESVLCTLWVAGKEEAGRLKTRLHQMTEKLRGVEDMSLSGLWKQAKDLGQIRPEEEEAIRNHVKVMEESYVLTNSRTRREIENRNRGLQAKAVLKSRQERSAPLRRVRSEASSKMGSGAREKLLQGTAVDDLESSDMMDRLDETVEVPVVLDSASEVAMRFCQWPKAFAEQHIAKMDKAAVERLEMLRASYAYSVTYASKPRFAFEMAWRWMLNFKAEAAGSAGTRNHDASTYSPTPGRGCMQVPYSTLDVLCINKKTIARSIESARNGSFEV</sequence>
<feature type="region of interest" description="Disordered" evidence="2">
    <location>
        <begin position="1161"/>
        <end position="1186"/>
    </location>
</feature>
<evidence type="ECO:0000256" key="2">
    <source>
        <dbReference type="SAM" id="MobiDB-lite"/>
    </source>
</evidence>
<organism evidence="4 5">
    <name type="scientific">Moesziomyces aphidis</name>
    <name type="common">Pseudozyma aphidis</name>
    <dbReference type="NCBI Taxonomy" id="84754"/>
    <lineage>
        <taxon>Eukaryota</taxon>
        <taxon>Fungi</taxon>
        <taxon>Dikarya</taxon>
        <taxon>Basidiomycota</taxon>
        <taxon>Ustilaginomycotina</taxon>
        <taxon>Ustilaginomycetes</taxon>
        <taxon>Ustilaginales</taxon>
        <taxon>Ustilaginaceae</taxon>
        <taxon>Moesziomyces</taxon>
    </lineage>
</organism>
<keyword evidence="1" id="KW-0808">Transferase</keyword>
<keyword evidence="1" id="KW-0548">Nucleotidyltransferase</keyword>
<evidence type="ECO:0000313" key="5">
    <source>
        <dbReference type="Proteomes" id="UP000019462"/>
    </source>
</evidence>
<protein>
    <recommendedName>
        <fullName evidence="1">RNA-dependent RNA polymerase</fullName>
        <ecNumber evidence="1">2.7.7.48</ecNumber>
    </recommendedName>
</protein>
<dbReference type="GO" id="GO:0030422">
    <property type="term" value="P:siRNA processing"/>
    <property type="evidence" value="ECO:0007669"/>
    <property type="project" value="TreeGrafter"/>
</dbReference>
<feature type="compositionally biased region" description="Polar residues" evidence="2">
    <location>
        <begin position="57"/>
        <end position="67"/>
    </location>
</feature>
<dbReference type="GO" id="GO:0031380">
    <property type="term" value="C:nuclear RNA-directed RNA polymerase complex"/>
    <property type="evidence" value="ECO:0007669"/>
    <property type="project" value="TreeGrafter"/>
</dbReference>
<gene>
    <name evidence="4" type="ORF">PaG_00698</name>
</gene>
<dbReference type="PANTHER" id="PTHR23079">
    <property type="entry name" value="RNA-DEPENDENT RNA POLYMERASE"/>
    <property type="match status" value="1"/>
</dbReference>
<dbReference type="GO" id="GO:0003723">
    <property type="term" value="F:RNA binding"/>
    <property type="evidence" value="ECO:0007669"/>
    <property type="project" value="UniProtKB-KW"/>
</dbReference>
<feature type="compositionally biased region" description="Low complexity" evidence="2">
    <location>
        <begin position="69"/>
        <end position="83"/>
    </location>
</feature>
<dbReference type="HOGENOM" id="CLU_003387_1_1_1"/>
<dbReference type="GO" id="GO:0003968">
    <property type="term" value="F:RNA-directed RNA polymerase activity"/>
    <property type="evidence" value="ECO:0007669"/>
    <property type="project" value="UniProtKB-KW"/>
</dbReference>
<dbReference type="InterPro" id="IPR007855">
    <property type="entry name" value="RDRP"/>
</dbReference>
<dbReference type="EC" id="2.7.7.48" evidence="1"/>